<dbReference type="Gene3D" id="3.90.1720.10">
    <property type="entry name" value="endopeptidase domain like (from Nostoc punctiforme)"/>
    <property type="match status" value="1"/>
</dbReference>
<keyword evidence="2" id="KW-1185">Reference proteome</keyword>
<gene>
    <name evidence="1" type="ORF">LHA26_09000</name>
</gene>
<name>A0ABY4X3L6_9SPHN</name>
<organism evidence="1 2">
    <name type="scientific">Sphingomonas morindae</name>
    <dbReference type="NCBI Taxonomy" id="1541170"/>
    <lineage>
        <taxon>Bacteria</taxon>
        <taxon>Pseudomonadati</taxon>
        <taxon>Pseudomonadota</taxon>
        <taxon>Alphaproteobacteria</taxon>
        <taxon>Sphingomonadales</taxon>
        <taxon>Sphingomonadaceae</taxon>
        <taxon>Sphingomonas</taxon>
    </lineage>
</organism>
<dbReference type="Proteomes" id="UP001056937">
    <property type="component" value="Chromosome 1"/>
</dbReference>
<protein>
    <submittedName>
        <fullName evidence="1">Peptidoglycan endopeptidase</fullName>
    </submittedName>
</protein>
<sequence>MSGAVVARARRCLGTAFRGHGRRPGEALDCVGLAAFALAVPDPPGGYALRGGGAAGAAAAIGAAGLAPVRDGGLPGDLLLLATGPHQLHLAIASAAGFIHADAGLGRVVEVPGPPPWPVIGRFRRATRRAGGG</sequence>
<dbReference type="EMBL" id="CP084930">
    <property type="protein sequence ID" value="USI71478.1"/>
    <property type="molecule type" value="Genomic_DNA"/>
</dbReference>
<proteinExistence type="predicted"/>
<dbReference type="RefSeq" id="WP_252165291.1">
    <property type="nucleotide sequence ID" value="NZ_CP084930.1"/>
</dbReference>
<dbReference type="InterPro" id="IPR038765">
    <property type="entry name" value="Papain-like_cys_pep_sf"/>
</dbReference>
<evidence type="ECO:0000313" key="2">
    <source>
        <dbReference type="Proteomes" id="UP001056937"/>
    </source>
</evidence>
<dbReference type="SUPFAM" id="SSF54001">
    <property type="entry name" value="Cysteine proteinases"/>
    <property type="match status" value="1"/>
</dbReference>
<accession>A0ABY4X3L6</accession>
<evidence type="ECO:0000313" key="1">
    <source>
        <dbReference type="EMBL" id="USI71478.1"/>
    </source>
</evidence>
<reference evidence="1" key="1">
    <citation type="journal article" date="2022" name="Toxins">
        <title>Genomic Analysis of Sphingopyxis sp. USTB-05 for Biodegrading Cyanobacterial Hepatotoxins.</title>
        <authorList>
            <person name="Liu C."/>
            <person name="Xu Q."/>
            <person name="Zhao Z."/>
            <person name="Zhang H."/>
            <person name="Liu X."/>
            <person name="Yin C."/>
            <person name="Liu Y."/>
            <person name="Yan H."/>
        </authorList>
    </citation>
    <scope>NUCLEOTIDE SEQUENCE</scope>
    <source>
        <strain evidence="1">NBD5</strain>
    </source>
</reference>